<comment type="caution">
    <text evidence="5">The sequence shown here is derived from an EMBL/GenBank/DDBJ whole genome shotgun (WGS) entry which is preliminary data.</text>
</comment>
<dbReference type="PANTHER" id="PTHR33050">
    <property type="entry name" value="REVERSE TRANSCRIPTASE DOMAIN-CONTAINING PROTEIN"/>
    <property type="match status" value="1"/>
</dbReference>
<dbReference type="InterPro" id="IPR011010">
    <property type="entry name" value="DNA_brk_join_enz"/>
</dbReference>
<evidence type="ECO:0000259" key="3">
    <source>
        <dbReference type="PROSITE" id="PS50878"/>
    </source>
</evidence>
<dbReference type="EMBL" id="JBEDNZ010000003">
    <property type="protein sequence ID" value="KAL0849709.1"/>
    <property type="molecule type" value="Genomic_DNA"/>
</dbReference>
<dbReference type="CDD" id="cd09275">
    <property type="entry name" value="RNase_HI_RT_DIRS1"/>
    <property type="match status" value="1"/>
</dbReference>
<dbReference type="PROSITE" id="PS50878">
    <property type="entry name" value="RT_POL"/>
    <property type="match status" value="1"/>
</dbReference>
<dbReference type="GO" id="GO:0071897">
    <property type="term" value="P:DNA biosynthetic process"/>
    <property type="evidence" value="ECO:0007669"/>
    <property type="project" value="UniProtKB-ARBA"/>
</dbReference>
<dbReference type="InterPro" id="IPR013762">
    <property type="entry name" value="Integrase-like_cat_sf"/>
</dbReference>
<reference evidence="5 6" key="1">
    <citation type="submission" date="2024-06" db="EMBL/GenBank/DDBJ databases">
        <title>A chromosome-level genome assembly of beet webworm, Loxostege sticticalis.</title>
        <authorList>
            <person name="Zhang Y."/>
        </authorList>
    </citation>
    <scope>NUCLEOTIDE SEQUENCE [LARGE SCALE GENOMIC DNA]</scope>
    <source>
        <strain evidence="5">AQ028</strain>
        <tissue evidence="5">Male pupae</tissue>
    </source>
</reference>
<evidence type="ECO:0000313" key="5">
    <source>
        <dbReference type="EMBL" id="KAL0849709.1"/>
    </source>
</evidence>
<sequence length="727" mass="82933">MEDIRTATKLMTRDCYMTNVDLKEAYFLIPIHESDTKYLRFRFNDILYEFVALPFGLSSAPYIFTKILQPVMACLRASGFPSVKYLDDILCLGFSCNNCQENTKATVDLLTRLGFVINYNKSNLNPQKSCQFLGFILDSPSMTLQLPYSKREKLSQFVDTIIKSKRMCIREFSRFVGSITAACPAIDYGWLHTKSLERAKYLALLKNNDNYDAYLNLPDNLQEDLHWWKNNLLVAVNPIRQQSFDLEIYTDASTSGWGAACGSETTGGFWSSSERSSHINCLELLAIYFGLKSFANNKKNCDILLRVDNTTAISYVNRMGGVQYPHLNSIAKKIWNWCEERKIHIFASYIRSSLNVEADRESRNLNVDTEWELGSREFNNITLNFGVPSIDLFASRTNTKCPLYVSWKRDPFAYNIDAFTLDWSKFFFYAFPPFALILKTLNKIVFDKATGIVVVPHWPSQPWYPLFRSLYFLTNCFNQGSSYGTLNSHRSAISLISSNSISENINLKRFFKGIFKLKPIFPRYNVTWNPNVVLDFLEKLDNDKINLEMLSKKIVMLLALSTGQRTQTISLIKLPNIKLYNDRIIITITDLTKTSAIGRPQPILDLPFFTQRPSICPASTLQKYIEVTSSIRTNCEDRLIVTFKKPNRAASSQTIGRWMKQTLCDSGIDTSIFGAHSTRHASTSAAARAGLNVDTIRKCAGWSAQSAVFANFYNRPIVDQNVNLFNS</sequence>
<accession>A0ABD0TK82</accession>
<gene>
    <name evidence="5" type="ORF">ABMA28_011673</name>
</gene>
<keyword evidence="2" id="KW-1133">Transmembrane helix</keyword>
<proteinExistence type="predicted"/>
<dbReference type="SUPFAM" id="SSF56672">
    <property type="entry name" value="DNA/RNA polymerases"/>
    <property type="match status" value="1"/>
</dbReference>
<dbReference type="InterPro" id="IPR052055">
    <property type="entry name" value="Hepadnavirus_pol/RT"/>
</dbReference>
<dbReference type="Gene3D" id="1.10.443.10">
    <property type="entry name" value="Intergrase catalytic core"/>
    <property type="match status" value="1"/>
</dbReference>
<dbReference type="Proteomes" id="UP001549921">
    <property type="component" value="Unassembled WGS sequence"/>
</dbReference>
<dbReference type="PROSITE" id="PS51898">
    <property type="entry name" value="TYR_RECOMBINASE"/>
    <property type="match status" value="1"/>
</dbReference>
<protein>
    <recommendedName>
        <fullName evidence="7">Reverse transcriptase domain-containing protein</fullName>
    </recommendedName>
</protein>
<dbReference type="Gene3D" id="3.30.420.10">
    <property type="entry name" value="Ribonuclease H-like superfamily/Ribonuclease H"/>
    <property type="match status" value="1"/>
</dbReference>
<dbReference type="CDD" id="cd03714">
    <property type="entry name" value="RT_DIRS1"/>
    <property type="match status" value="1"/>
</dbReference>
<dbReference type="PANTHER" id="PTHR33050:SF7">
    <property type="entry name" value="RIBONUCLEASE H"/>
    <property type="match status" value="1"/>
</dbReference>
<dbReference type="InterPro" id="IPR043502">
    <property type="entry name" value="DNA/RNA_pol_sf"/>
</dbReference>
<feature type="domain" description="Tyr recombinase" evidence="4">
    <location>
        <begin position="523"/>
        <end position="726"/>
    </location>
</feature>
<dbReference type="AlphaFoldDB" id="A0ABD0TK82"/>
<dbReference type="Pfam" id="PF00589">
    <property type="entry name" value="Phage_integrase"/>
    <property type="match status" value="1"/>
</dbReference>
<dbReference type="SUPFAM" id="SSF56349">
    <property type="entry name" value="DNA breaking-rejoining enzymes"/>
    <property type="match status" value="1"/>
</dbReference>
<name>A0ABD0TK82_LOXSC</name>
<organism evidence="5 6">
    <name type="scientific">Loxostege sticticalis</name>
    <name type="common">Beet webworm moth</name>
    <dbReference type="NCBI Taxonomy" id="481309"/>
    <lineage>
        <taxon>Eukaryota</taxon>
        <taxon>Metazoa</taxon>
        <taxon>Ecdysozoa</taxon>
        <taxon>Arthropoda</taxon>
        <taxon>Hexapoda</taxon>
        <taxon>Insecta</taxon>
        <taxon>Pterygota</taxon>
        <taxon>Neoptera</taxon>
        <taxon>Endopterygota</taxon>
        <taxon>Lepidoptera</taxon>
        <taxon>Glossata</taxon>
        <taxon>Ditrysia</taxon>
        <taxon>Pyraloidea</taxon>
        <taxon>Crambidae</taxon>
        <taxon>Pyraustinae</taxon>
        <taxon>Loxostege</taxon>
    </lineage>
</organism>
<dbReference type="Gene3D" id="3.10.10.10">
    <property type="entry name" value="HIV Type 1 Reverse Transcriptase, subunit A, domain 1"/>
    <property type="match status" value="1"/>
</dbReference>
<dbReference type="Pfam" id="PF00078">
    <property type="entry name" value="RVT_1"/>
    <property type="match status" value="1"/>
</dbReference>
<keyword evidence="2" id="KW-0812">Transmembrane</keyword>
<keyword evidence="1" id="KW-0233">DNA recombination</keyword>
<dbReference type="InterPro" id="IPR000477">
    <property type="entry name" value="RT_dom"/>
</dbReference>
<evidence type="ECO:0000256" key="2">
    <source>
        <dbReference type="SAM" id="Phobius"/>
    </source>
</evidence>
<evidence type="ECO:0008006" key="7">
    <source>
        <dbReference type="Google" id="ProtNLM"/>
    </source>
</evidence>
<dbReference type="Gene3D" id="3.30.70.270">
    <property type="match status" value="1"/>
</dbReference>
<dbReference type="InterPro" id="IPR043128">
    <property type="entry name" value="Rev_trsase/Diguanyl_cyclase"/>
</dbReference>
<evidence type="ECO:0000256" key="1">
    <source>
        <dbReference type="ARBA" id="ARBA00023172"/>
    </source>
</evidence>
<dbReference type="InterPro" id="IPR002104">
    <property type="entry name" value="Integrase_catalytic"/>
</dbReference>
<dbReference type="GO" id="GO:0006310">
    <property type="term" value="P:DNA recombination"/>
    <property type="evidence" value="ECO:0007669"/>
    <property type="project" value="UniProtKB-KW"/>
</dbReference>
<feature type="domain" description="Reverse transcriptase" evidence="3">
    <location>
        <begin position="1"/>
        <end position="137"/>
    </location>
</feature>
<dbReference type="InterPro" id="IPR036397">
    <property type="entry name" value="RNaseH_sf"/>
</dbReference>
<evidence type="ECO:0000259" key="4">
    <source>
        <dbReference type="PROSITE" id="PS51898"/>
    </source>
</evidence>
<evidence type="ECO:0000313" key="6">
    <source>
        <dbReference type="Proteomes" id="UP001549921"/>
    </source>
</evidence>
<feature type="transmembrane region" description="Helical" evidence="2">
    <location>
        <begin position="46"/>
        <end position="64"/>
    </location>
</feature>
<keyword evidence="2" id="KW-0472">Membrane</keyword>